<evidence type="ECO:0000313" key="1">
    <source>
        <dbReference type="EMBL" id="KUG19963.1"/>
    </source>
</evidence>
<proteinExistence type="predicted"/>
<organism evidence="1">
    <name type="scientific">hydrocarbon metagenome</name>
    <dbReference type="NCBI Taxonomy" id="938273"/>
    <lineage>
        <taxon>unclassified sequences</taxon>
        <taxon>metagenomes</taxon>
        <taxon>ecological metagenomes</taxon>
    </lineage>
</organism>
<accession>A0A0W8FGG2</accession>
<gene>
    <name evidence="1" type="ORF">ASZ90_010312</name>
</gene>
<name>A0A0W8FGG2_9ZZZZ</name>
<dbReference type="AlphaFoldDB" id="A0A0W8FGG2"/>
<sequence length="42" mass="4713">MSKPVYHAFSLVFCFAIRKNAGGGRTGRREERFPGQILPGFI</sequence>
<protein>
    <submittedName>
        <fullName evidence="1">Uncharacterized protein</fullName>
    </submittedName>
</protein>
<dbReference type="EMBL" id="LNQE01001241">
    <property type="protein sequence ID" value="KUG19963.1"/>
    <property type="molecule type" value="Genomic_DNA"/>
</dbReference>
<reference evidence="1" key="1">
    <citation type="journal article" date="2015" name="Proc. Natl. Acad. Sci. U.S.A.">
        <title>Networks of energetic and metabolic interactions define dynamics in microbial communities.</title>
        <authorList>
            <person name="Embree M."/>
            <person name="Liu J.K."/>
            <person name="Al-Bassam M.M."/>
            <person name="Zengler K."/>
        </authorList>
    </citation>
    <scope>NUCLEOTIDE SEQUENCE</scope>
</reference>
<comment type="caution">
    <text evidence="1">The sequence shown here is derived from an EMBL/GenBank/DDBJ whole genome shotgun (WGS) entry which is preliminary data.</text>
</comment>